<proteinExistence type="predicted"/>
<keyword evidence="3" id="KW-1185">Reference proteome</keyword>
<dbReference type="RefSeq" id="WP_268918378.1">
    <property type="nucleotide sequence ID" value="NZ_JAPTMY010000038.1"/>
</dbReference>
<protein>
    <submittedName>
        <fullName evidence="2">YtxH domain-containing protein</fullName>
    </submittedName>
</protein>
<organism evidence="2 3">
    <name type="scientific">Actinomyces israelii</name>
    <dbReference type="NCBI Taxonomy" id="1659"/>
    <lineage>
        <taxon>Bacteria</taxon>
        <taxon>Bacillati</taxon>
        <taxon>Actinomycetota</taxon>
        <taxon>Actinomycetes</taxon>
        <taxon>Actinomycetales</taxon>
        <taxon>Actinomycetaceae</taxon>
        <taxon>Actinomyces</taxon>
    </lineage>
</organism>
<evidence type="ECO:0000313" key="3">
    <source>
        <dbReference type="Proteomes" id="UP001072034"/>
    </source>
</evidence>
<name>A0ABT4IBI2_9ACTO</name>
<gene>
    <name evidence="2" type="ORF">OHJ16_13660</name>
</gene>
<evidence type="ECO:0000313" key="2">
    <source>
        <dbReference type="EMBL" id="MCZ0859086.1"/>
    </source>
</evidence>
<comment type="caution">
    <text evidence="2">The sequence shown here is derived from an EMBL/GenBank/DDBJ whole genome shotgun (WGS) entry which is preliminary data.</text>
</comment>
<feature type="compositionally biased region" description="Basic and acidic residues" evidence="1">
    <location>
        <begin position="95"/>
        <end position="105"/>
    </location>
</feature>
<reference evidence="2" key="1">
    <citation type="submission" date="2022-10" db="EMBL/GenBank/DDBJ databases">
        <title>Genome sequence of Actinomyces israelii ATCC 10048.</title>
        <authorList>
            <person name="Watt R.M."/>
            <person name="Tong W.M."/>
        </authorList>
    </citation>
    <scope>NUCLEOTIDE SEQUENCE</scope>
    <source>
        <strain evidence="2">ATCC 10048</strain>
    </source>
</reference>
<dbReference type="Proteomes" id="UP001072034">
    <property type="component" value="Unassembled WGS sequence"/>
</dbReference>
<feature type="region of interest" description="Disordered" evidence="1">
    <location>
        <begin position="83"/>
        <end position="105"/>
    </location>
</feature>
<accession>A0ABT4IBI2</accession>
<sequence>MASKLPFIIGLGAGYVLGTRAGRAQYERLKSAASRAASRVAERPFVRDKVDAASARASQFVRRQGEAVTDKVADAVKDRLFRSPTERTAPAPAVHVDDAEVRPIG</sequence>
<dbReference type="EMBL" id="JAPTMY010000038">
    <property type="protein sequence ID" value="MCZ0859086.1"/>
    <property type="molecule type" value="Genomic_DNA"/>
</dbReference>
<evidence type="ECO:0000256" key="1">
    <source>
        <dbReference type="SAM" id="MobiDB-lite"/>
    </source>
</evidence>